<organism evidence="1 2">
    <name type="scientific">Striga asiatica</name>
    <name type="common">Asiatic witchweed</name>
    <name type="synonym">Buchnera asiatica</name>
    <dbReference type="NCBI Taxonomy" id="4170"/>
    <lineage>
        <taxon>Eukaryota</taxon>
        <taxon>Viridiplantae</taxon>
        <taxon>Streptophyta</taxon>
        <taxon>Embryophyta</taxon>
        <taxon>Tracheophyta</taxon>
        <taxon>Spermatophyta</taxon>
        <taxon>Magnoliopsida</taxon>
        <taxon>eudicotyledons</taxon>
        <taxon>Gunneridae</taxon>
        <taxon>Pentapetalae</taxon>
        <taxon>asterids</taxon>
        <taxon>lamiids</taxon>
        <taxon>Lamiales</taxon>
        <taxon>Orobanchaceae</taxon>
        <taxon>Buchnereae</taxon>
        <taxon>Striga</taxon>
    </lineage>
</organism>
<dbReference type="Proteomes" id="UP000325081">
    <property type="component" value="Unassembled WGS sequence"/>
</dbReference>
<gene>
    <name evidence="1" type="ORF">STAS_19961</name>
</gene>
<sequence length="162" mass="18024">MKPNIAQYRSTDGKIRIRQVGDLTKMWPKVNRVIIGENRYVGSTFPCMLISFPRRALPSAISTVQSSPMTSTPVPFIPSRSQPFPLMYSTSGTTGPTCQVAIGPPTNQKFVCSGPQTLLGKRHTQLLPLSDETEEPLANWVPYDTYSLLSCISESYHLRLYA</sequence>
<proteinExistence type="predicted"/>
<reference evidence="2" key="1">
    <citation type="journal article" date="2019" name="Curr. Biol.">
        <title>Genome Sequence of Striga asiatica Provides Insight into the Evolution of Plant Parasitism.</title>
        <authorList>
            <person name="Yoshida S."/>
            <person name="Kim S."/>
            <person name="Wafula E.K."/>
            <person name="Tanskanen J."/>
            <person name="Kim Y.M."/>
            <person name="Honaas L."/>
            <person name="Yang Z."/>
            <person name="Spallek T."/>
            <person name="Conn C.E."/>
            <person name="Ichihashi Y."/>
            <person name="Cheong K."/>
            <person name="Cui S."/>
            <person name="Der J.P."/>
            <person name="Gundlach H."/>
            <person name="Jiao Y."/>
            <person name="Hori C."/>
            <person name="Ishida J.K."/>
            <person name="Kasahara H."/>
            <person name="Kiba T."/>
            <person name="Kim M.S."/>
            <person name="Koo N."/>
            <person name="Laohavisit A."/>
            <person name="Lee Y.H."/>
            <person name="Lumba S."/>
            <person name="McCourt P."/>
            <person name="Mortimer J.C."/>
            <person name="Mutuku J.M."/>
            <person name="Nomura T."/>
            <person name="Sasaki-Sekimoto Y."/>
            <person name="Seto Y."/>
            <person name="Wang Y."/>
            <person name="Wakatake T."/>
            <person name="Sakakibara H."/>
            <person name="Demura T."/>
            <person name="Yamaguchi S."/>
            <person name="Yoneyama K."/>
            <person name="Manabe R.I."/>
            <person name="Nelson D.C."/>
            <person name="Schulman A.H."/>
            <person name="Timko M.P."/>
            <person name="dePamphilis C.W."/>
            <person name="Choi D."/>
            <person name="Shirasu K."/>
        </authorList>
    </citation>
    <scope>NUCLEOTIDE SEQUENCE [LARGE SCALE GENOMIC DNA]</scope>
    <source>
        <strain evidence="2">cv. UVA1</strain>
    </source>
</reference>
<protein>
    <submittedName>
        <fullName evidence="1">Galactose oxidase/kelch repeat superfamily protein</fullName>
    </submittedName>
</protein>
<dbReference type="AlphaFoldDB" id="A0A5A7QCU5"/>
<comment type="caution">
    <text evidence="1">The sequence shown here is derived from an EMBL/GenBank/DDBJ whole genome shotgun (WGS) entry which is preliminary data.</text>
</comment>
<keyword evidence="2" id="KW-1185">Reference proteome</keyword>
<name>A0A5A7QCU5_STRAF</name>
<dbReference type="EMBL" id="BKCP01006515">
    <property type="protein sequence ID" value="GER43133.1"/>
    <property type="molecule type" value="Genomic_DNA"/>
</dbReference>
<evidence type="ECO:0000313" key="1">
    <source>
        <dbReference type="EMBL" id="GER43133.1"/>
    </source>
</evidence>
<accession>A0A5A7QCU5</accession>
<evidence type="ECO:0000313" key="2">
    <source>
        <dbReference type="Proteomes" id="UP000325081"/>
    </source>
</evidence>